<keyword evidence="6" id="KW-0175">Coiled coil</keyword>
<dbReference type="KEGG" id="slr:L21SP2_1582"/>
<accession>V5WII0</accession>
<dbReference type="GO" id="GO:0005436">
    <property type="term" value="F:sodium:phosphate symporter activity"/>
    <property type="evidence" value="ECO:0007669"/>
    <property type="project" value="InterPro"/>
</dbReference>
<sequence>MDELNLVAENVPLFTQIWNGFTQLLNIVGGLGVFIFGMKILSDGLQKAAGRRMQNILDNMTGKPVSAISTGLVLTSIMQSSSATTVMVVSVVNAGLLSLAGAAGVIMGANIGTTLTAWIVSSIGFKISVASFALPVIAVGLPLLISNRFKNKGVAEALVGFGILFIGLGFLKEYMATDEMKEFIRGFIQLIQVDTYILKFPVFVLLGTLLTVLVQSSSAAMTITLTLMSIGALTFEQGALIVLGENIGTTITAYLASLGANINAKKASRVHLIFNLAGVTWMFAAFYGFTWIVTAIIPDGTVLFGNADSALFQLALFHSLFNVTNTLILMWFIPQIVYLAGRMVGKGGESADSLKFLSHGYQEVSDALIFEAKRYLEKLSGTVKRMTLRFVELLDDGKPDVKEYMSLQQQDEDETDELEEELSRFLSDLSEKELSIDHHQQLNEMIRVVAELERIGDEALSLIGLWKKLAKRSIILESDQKKELGSYFHTVMELMNLVFDTVIYRKQEWSQEHFSEVRQRCEKQQKKIEKGIRKRLKSGAHVRLELVYLDITHTLASIKTQLNEILHGGLEEYGTPE</sequence>
<feature type="transmembrane region" description="Helical" evidence="7">
    <location>
        <begin position="62"/>
        <end position="80"/>
    </location>
</feature>
<evidence type="ECO:0000313" key="10">
    <source>
        <dbReference type="Proteomes" id="UP000018680"/>
    </source>
</evidence>
<evidence type="ECO:0000256" key="6">
    <source>
        <dbReference type="SAM" id="Coils"/>
    </source>
</evidence>
<feature type="transmembrane region" description="Helical" evidence="7">
    <location>
        <begin position="123"/>
        <end position="145"/>
    </location>
</feature>
<dbReference type="Pfam" id="PF02690">
    <property type="entry name" value="Na_Pi_cotrans"/>
    <property type="match status" value="2"/>
</dbReference>
<evidence type="ECO:0000313" key="9">
    <source>
        <dbReference type="EMBL" id="AHC14971.1"/>
    </source>
</evidence>
<dbReference type="PATRIC" id="fig|1307761.3.peg.1577"/>
<keyword evidence="2" id="KW-1003">Cell membrane</keyword>
<dbReference type="SUPFAM" id="SSF109755">
    <property type="entry name" value="PhoU-like"/>
    <property type="match status" value="1"/>
</dbReference>
<feature type="transmembrane region" description="Helical" evidence="7">
    <location>
        <begin position="238"/>
        <end position="260"/>
    </location>
</feature>
<evidence type="ECO:0000256" key="7">
    <source>
        <dbReference type="SAM" id="Phobius"/>
    </source>
</evidence>
<protein>
    <submittedName>
        <fullName evidence="9">Sodium-dependent phosphate transporter</fullName>
    </submittedName>
</protein>
<feature type="domain" description="PhoU" evidence="8">
    <location>
        <begin position="377"/>
        <end position="460"/>
    </location>
</feature>
<dbReference type="AlphaFoldDB" id="V5WII0"/>
<reference evidence="9 10" key="1">
    <citation type="journal article" date="2015" name="Stand. Genomic Sci.">
        <title>Complete genome sequence and description of Salinispira pacifica gen. nov., sp. nov., a novel spirochaete isolated form a hypersaline microbial mat.</title>
        <authorList>
            <person name="Ben Hania W."/>
            <person name="Joseph M."/>
            <person name="Schumann P."/>
            <person name="Bunk B."/>
            <person name="Fiebig A."/>
            <person name="Sproer C."/>
            <person name="Klenk H.P."/>
            <person name="Fardeau M.L."/>
            <person name="Spring S."/>
        </authorList>
    </citation>
    <scope>NUCLEOTIDE SEQUENCE [LARGE SCALE GENOMIC DNA]</scope>
    <source>
        <strain evidence="9 10">L21-RPul-D2</strain>
    </source>
</reference>
<name>V5WII0_9SPIO</name>
<keyword evidence="10" id="KW-1185">Reference proteome</keyword>
<keyword evidence="5 7" id="KW-0472">Membrane</keyword>
<dbReference type="NCBIfam" id="NF037997">
    <property type="entry name" value="Na_Pi_symport"/>
    <property type="match status" value="1"/>
</dbReference>
<dbReference type="Gene3D" id="1.20.58.220">
    <property type="entry name" value="Phosphate transport system protein phou homolog 2, domain 2"/>
    <property type="match status" value="1"/>
</dbReference>
<organism evidence="9 10">
    <name type="scientific">Salinispira pacifica</name>
    <dbReference type="NCBI Taxonomy" id="1307761"/>
    <lineage>
        <taxon>Bacteria</taxon>
        <taxon>Pseudomonadati</taxon>
        <taxon>Spirochaetota</taxon>
        <taxon>Spirochaetia</taxon>
        <taxon>Spirochaetales</taxon>
        <taxon>Spirochaetaceae</taxon>
        <taxon>Salinispira</taxon>
    </lineage>
</organism>
<dbReference type="GO" id="GO:0044341">
    <property type="term" value="P:sodium-dependent phosphate transport"/>
    <property type="evidence" value="ECO:0007669"/>
    <property type="project" value="InterPro"/>
</dbReference>
<dbReference type="PANTHER" id="PTHR10010:SF46">
    <property type="entry name" value="SODIUM-DEPENDENT PHOSPHATE TRANSPORT PROTEIN 2B"/>
    <property type="match status" value="1"/>
</dbReference>
<feature type="transmembrane region" description="Helical" evidence="7">
    <location>
        <begin position="272"/>
        <end position="298"/>
    </location>
</feature>
<feature type="transmembrane region" description="Helical" evidence="7">
    <location>
        <begin position="86"/>
        <end position="111"/>
    </location>
</feature>
<dbReference type="Pfam" id="PF01895">
    <property type="entry name" value="PhoU"/>
    <property type="match status" value="1"/>
</dbReference>
<dbReference type="PANTHER" id="PTHR10010">
    <property type="entry name" value="SOLUTE CARRIER FAMILY 34 SODIUM PHOSPHATE , MEMBER 2-RELATED"/>
    <property type="match status" value="1"/>
</dbReference>
<dbReference type="eggNOG" id="COG1283">
    <property type="taxonomic scope" value="Bacteria"/>
</dbReference>
<evidence type="ECO:0000256" key="4">
    <source>
        <dbReference type="ARBA" id="ARBA00022989"/>
    </source>
</evidence>
<feature type="transmembrane region" description="Helical" evidence="7">
    <location>
        <begin position="196"/>
        <end position="218"/>
    </location>
</feature>
<keyword evidence="3 7" id="KW-0812">Transmembrane</keyword>
<feature type="transmembrane region" description="Helical" evidence="7">
    <location>
        <begin position="310"/>
        <end position="333"/>
    </location>
</feature>
<evidence type="ECO:0000256" key="2">
    <source>
        <dbReference type="ARBA" id="ARBA00022475"/>
    </source>
</evidence>
<comment type="subcellular location">
    <subcellularLocation>
        <location evidence="1">Cell membrane</location>
        <topology evidence="1">Multi-pass membrane protein</topology>
    </subcellularLocation>
</comment>
<evidence type="ECO:0000256" key="1">
    <source>
        <dbReference type="ARBA" id="ARBA00004651"/>
    </source>
</evidence>
<keyword evidence="4 7" id="KW-1133">Transmembrane helix</keyword>
<dbReference type="Proteomes" id="UP000018680">
    <property type="component" value="Chromosome"/>
</dbReference>
<evidence type="ECO:0000259" key="8">
    <source>
        <dbReference type="Pfam" id="PF01895"/>
    </source>
</evidence>
<dbReference type="InterPro" id="IPR038078">
    <property type="entry name" value="PhoU-like_sf"/>
</dbReference>
<dbReference type="HOGENOM" id="CLU_025623_0_1_12"/>
<dbReference type="RefSeq" id="WP_024267891.1">
    <property type="nucleotide sequence ID" value="NC_023035.1"/>
</dbReference>
<dbReference type="InterPro" id="IPR003841">
    <property type="entry name" value="Na/Pi_transpt"/>
</dbReference>
<evidence type="ECO:0000256" key="5">
    <source>
        <dbReference type="ARBA" id="ARBA00023136"/>
    </source>
</evidence>
<dbReference type="GO" id="GO:0005886">
    <property type="term" value="C:plasma membrane"/>
    <property type="evidence" value="ECO:0007669"/>
    <property type="project" value="UniProtKB-SubCell"/>
</dbReference>
<dbReference type="EMBL" id="CP006939">
    <property type="protein sequence ID" value="AHC14971.1"/>
    <property type="molecule type" value="Genomic_DNA"/>
</dbReference>
<feature type="transmembrane region" description="Helical" evidence="7">
    <location>
        <begin position="20"/>
        <end position="41"/>
    </location>
</feature>
<dbReference type="OrthoDB" id="9763003at2"/>
<dbReference type="InterPro" id="IPR026022">
    <property type="entry name" value="PhoU_dom"/>
</dbReference>
<evidence type="ECO:0000256" key="3">
    <source>
        <dbReference type="ARBA" id="ARBA00022692"/>
    </source>
</evidence>
<proteinExistence type="predicted"/>
<gene>
    <name evidence="9" type="ORF">L21SP2_1582</name>
</gene>
<feature type="coiled-coil region" evidence="6">
    <location>
        <begin position="401"/>
        <end position="428"/>
    </location>
</feature>
<feature type="transmembrane region" description="Helical" evidence="7">
    <location>
        <begin position="157"/>
        <end position="175"/>
    </location>
</feature>